<organism evidence="2 3">
    <name type="scientific">Brettanomyces naardenensis</name>
    <name type="common">Yeast</name>
    <dbReference type="NCBI Taxonomy" id="13370"/>
    <lineage>
        <taxon>Eukaryota</taxon>
        <taxon>Fungi</taxon>
        <taxon>Dikarya</taxon>
        <taxon>Ascomycota</taxon>
        <taxon>Saccharomycotina</taxon>
        <taxon>Pichiomycetes</taxon>
        <taxon>Pichiales</taxon>
        <taxon>Pichiaceae</taxon>
        <taxon>Brettanomyces</taxon>
    </lineage>
</organism>
<dbReference type="EMBL" id="CAACVR010000076">
    <property type="protein sequence ID" value="VEU24380.1"/>
    <property type="molecule type" value="Genomic_DNA"/>
</dbReference>
<evidence type="ECO:0000313" key="2">
    <source>
        <dbReference type="EMBL" id="VEU24380.1"/>
    </source>
</evidence>
<gene>
    <name evidence="2" type="ORF">BRENAR_LOCUS5108</name>
</gene>
<dbReference type="GO" id="GO:0005737">
    <property type="term" value="C:cytoplasm"/>
    <property type="evidence" value="ECO:0007669"/>
    <property type="project" value="TreeGrafter"/>
</dbReference>
<dbReference type="PANTHER" id="PTHR28075">
    <property type="entry name" value="CHROMOSOME 16, WHOLE GENOME SHOTGUN SEQUENCE"/>
    <property type="match status" value="1"/>
</dbReference>
<dbReference type="Proteomes" id="UP000290900">
    <property type="component" value="Unassembled WGS sequence"/>
</dbReference>
<protein>
    <submittedName>
        <fullName evidence="2">DEKNAAC105681</fullName>
    </submittedName>
</protein>
<proteinExistence type="predicted"/>
<feature type="signal peptide" evidence="1">
    <location>
        <begin position="1"/>
        <end position="26"/>
    </location>
</feature>
<dbReference type="OrthoDB" id="16824at2759"/>
<dbReference type="InterPro" id="IPR013726">
    <property type="entry name" value="Mitofissin"/>
</dbReference>
<sequence length="70" mass="7893">MGKLIHYAVDLTLLTAVLAGVKKSSGVEPNVDLIKQQDLNKYTKKYLELGDTLFDKAVDWMGQSSYFVRK</sequence>
<keyword evidence="3" id="KW-1185">Reference proteome</keyword>
<dbReference type="InParanoid" id="A0A448YTY4"/>
<accession>A0A448YTY4</accession>
<dbReference type="STRING" id="13370.A0A448YTY4"/>
<feature type="chain" id="PRO_5019269993" evidence="1">
    <location>
        <begin position="27"/>
        <end position="70"/>
    </location>
</feature>
<name>A0A448YTY4_BRENA</name>
<dbReference type="AlphaFoldDB" id="A0A448YTY4"/>
<dbReference type="Pfam" id="PF08520">
    <property type="entry name" value="Mitofissin"/>
    <property type="match status" value="1"/>
</dbReference>
<evidence type="ECO:0000256" key="1">
    <source>
        <dbReference type="SAM" id="SignalP"/>
    </source>
</evidence>
<dbReference type="PANTHER" id="PTHR28075:SF1">
    <property type="entry name" value="DUF1748-DOMAIN-CONTAINING PROTEIN"/>
    <property type="match status" value="1"/>
</dbReference>
<reference evidence="2 3" key="1">
    <citation type="submission" date="2018-12" db="EMBL/GenBank/DDBJ databases">
        <authorList>
            <person name="Tiukova I."/>
            <person name="Dainat J."/>
        </authorList>
    </citation>
    <scope>NUCLEOTIDE SEQUENCE [LARGE SCALE GENOMIC DNA]</scope>
</reference>
<evidence type="ECO:0000313" key="3">
    <source>
        <dbReference type="Proteomes" id="UP000290900"/>
    </source>
</evidence>
<keyword evidence="1" id="KW-0732">Signal</keyword>
<dbReference type="FunCoup" id="A0A448YTY4">
    <property type="interactions" value="1"/>
</dbReference>